<dbReference type="Proteomes" id="UP000504882">
    <property type="component" value="Unassembled WGS sequence"/>
</dbReference>
<dbReference type="InterPro" id="IPR002734">
    <property type="entry name" value="RibDG_C"/>
</dbReference>
<feature type="domain" description="Bacterial bifunctional deaminase-reductase C-terminal" evidence="1">
    <location>
        <begin position="4"/>
        <end position="162"/>
    </location>
</feature>
<dbReference type="Gene3D" id="3.40.430.10">
    <property type="entry name" value="Dihydrofolate Reductase, subunit A"/>
    <property type="match status" value="1"/>
</dbReference>
<dbReference type="Pfam" id="PF01872">
    <property type="entry name" value="RibD_C"/>
    <property type="match status" value="1"/>
</dbReference>
<evidence type="ECO:0000313" key="2">
    <source>
        <dbReference type="EMBL" id="TDE90795.1"/>
    </source>
</evidence>
<evidence type="ECO:0000259" key="1">
    <source>
        <dbReference type="Pfam" id="PF01872"/>
    </source>
</evidence>
<name>A0ABY2E065_9MICO</name>
<dbReference type="RefSeq" id="WP_133108860.1">
    <property type="nucleotide sequence ID" value="NZ_SMNA01000008.1"/>
</dbReference>
<keyword evidence="3" id="KW-1185">Reference proteome</keyword>
<evidence type="ECO:0000313" key="3">
    <source>
        <dbReference type="Proteomes" id="UP000504882"/>
    </source>
</evidence>
<sequence>MNDLIYSATMSADGYIAGPGGDMSWLGPFTGADTAADELAARTGALLVGNTTYGGDDPNEGTDAEGAFGGTWHGPQFVLTHRPPTTAAPDVTFTDDLEWAVGAARAAAGERDVNVLGADVARQCLELGLLDEVVVFVVPVLLGDGVRLFDRPGGRPVRLEHIARSTEAESTYLRMRVLKD</sequence>
<dbReference type="InterPro" id="IPR024072">
    <property type="entry name" value="DHFR-like_dom_sf"/>
</dbReference>
<dbReference type="InterPro" id="IPR050765">
    <property type="entry name" value="Riboflavin_Biosynth_HTPR"/>
</dbReference>
<gene>
    <name evidence="2" type="ORF">EXU48_16910</name>
</gene>
<dbReference type="PANTHER" id="PTHR38011">
    <property type="entry name" value="DIHYDROFOLATE REDUCTASE FAMILY PROTEIN (AFU_ORTHOLOGUE AFUA_8G06820)"/>
    <property type="match status" value="1"/>
</dbReference>
<comment type="caution">
    <text evidence="2">The sequence shown here is derived from an EMBL/GenBank/DDBJ whole genome shotgun (WGS) entry which is preliminary data.</text>
</comment>
<accession>A0ABY2E065</accession>
<dbReference type="PANTHER" id="PTHR38011:SF12">
    <property type="entry name" value="BIFUNCTIONAL DEAMINASE-REDUCTASE DOMAIN PROTEIN"/>
    <property type="match status" value="1"/>
</dbReference>
<dbReference type="EMBL" id="SMNA01000008">
    <property type="protein sequence ID" value="TDE90795.1"/>
    <property type="molecule type" value="Genomic_DNA"/>
</dbReference>
<reference evidence="2 3" key="1">
    <citation type="submission" date="2019-03" db="EMBL/GenBank/DDBJ databases">
        <title>Genomic features of bacteria from cold environments.</title>
        <authorList>
            <person name="Shen L."/>
        </authorList>
    </citation>
    <scope>NUCLEOTIDE SEQUENCE [LARGE SCALE GENOMIC DNA]</scope>
    <source>
        <strain evidence="3">T3246-1</strain>
    </source>
</reference>
<organism evidence="2 3">
    <name type="scientific">Occultella glacieicola</name>
    <dbReference type="NCBI Taxonomy" id="2518684"/>
    <lineage>
        <taxon>Bacteria</taxon>
        <taxon>Bacillati</taxon>
        <taxon>Actinomycetota</taxon>
        <taxon>Actinomycetes</taxon>
        <taxon>Micrococcales</taxon>
        <taxon>Ruaniaceae</taxon>
        <taxon>Occultella</taxon>
    </lineage>
</organism>
<dbReference type="SUPFAM" id="SSF53597">
    <property type="entry name" value="Dihydrofolate reductase-like"/>
    <property type="match status" value="1"/>
</dbReference>
<proteinExistence type="predicted"/>
<protein>
    <submittedName>
        <fullName evidence="2">Dihydrofolate reductase</fullName>
    </submittedName>
</protein>